<sequence>MVNKTIVSRFTGDPPLDEGVCRKIAGGPLYPVAEVQALLTGLGAQAVRAWTNKCQRDMQKWSLDTDDLCELLQIALQSGRFRGAEWCVQHPNGPWAACDAYSLVRREWIANARKEMGIGYYIKFAIAKTGKLLLVVSCHPWEDRR</sequence>
<dbReference type="RefSeq" id="WP_009150741.1">
    <property type="nucleotide sequence ID" value="NZ_CP121471.1"/>
</dbReference>
<reference evidence="1 2" key="2">
    <citation type="submission" date="2011-11" db="EMBL/GenBank/DDBJ databases">
        <authorList>
            <consortium name="US DOE Joint Genome Institute"/>
            <person name="Lucas S."/>
            <person name="Han J."/>
            <person name="Lapidus A."/>
            <person name="Cheng J.-F."/>
            <person name="Goodwin L."/>
            <person name="Pitluck S."/>
            <person name="Peters L."/>
            <person name="Ovchinnikova G."/>
            <person name="Zhang X."/>
            <person name="Detter J.C."/>
            <person name="Han C."/>
            <person name="Tapia R."/>
            <person name="Land M."/>
            <person name="Hauser L."/>
            <person name="Kyrpides N."/>
            <person name="Ivanova N."/>
            <person name="Pagani I."/>
            <person name="Vogl K."/>
            <person name="Liu Z."/>
            <person name="Overmann J."/>
            <person name="Frigaard N.-U."/>
            <person name="Bryant D."/>
            <person name="Woyke T."/>
        </authorList>
    </citation>
    <scope>NUCLEOTIDE SEQUENCE [LARGE SCALE GENOMIC DNA]</scope>
    <source>
        <strain evidence="1 2">970</strain>
    </source>
</reference>
<evidence type="ECO:0000313" key="1">
    <source>
        <dbReference type="EMBL" id="EIC20338.1"/>
    </source>
</evidence>
<protein>
    <submittedName>
        <fullName evidence="1">Uncharacterized protein</fullName>
    </submittedName>
</protein>
<keyword evidence="2" id="KW-1185">Reference proteome</keyword>
<organism evidence="1 2">
    <name type="scientific">Thiorhodovibrio frisius</name>
    <dbReference type="NCBI Taxonomy" id="631362"/>
    <lineage>
        <taxon>Bacteria</taxon>
        <taxon>Pseudomonadati</taxon>
        <taxon>Pseudomonadota</taxon>
        <taxon>Gammaproteobacteria</taxon>
        <taxon>Chromatiales</taxon>
        <taxon>Chromatiaceae</taxon>
        <taxon>Thiorhodovibrio</taxon>
    </lineage>
</organism>
<reference evidence="2" key="1">
    <citation type="submission" date="2011-06" db="EMBL/GenBank/DDBJ databases">
        <authorList>
            <consortium name="US DOE Joint Genome Institute (JGI-PGF)"/>
            <person name="Lucas S."/>
            <person name="Han J."/>
            <person name="Lapidus A."/>
            <person name="Cheng J.-F."/>
            <person name="Goodwin L."/>
            <person name="Pitluck S."/>
            <person name="Peters L."/>
            <person name="Land M.L."/>
            <person name="Hauser L."/>
            <person name="Vogl K."/>
            <person name="Liu Z."/>
            <person name="Overmann J."/>
            <person name="Frigaard N.-U."/>
            <person name="Bryant D.A."/>
            <person name="Woyke T.J."/>
        </authorList>
    </citation>
    <scope>NUCLEOTIDE SEQUENCE [LARGE SCALE GENOMIC DNA]</scope>
    <source>
        <strain evidence="2">970</strain>
    </source>
</reference>
<dbReference type="Proteomes" id="UP000002964">
    <property type="component" value="Unassembled WGS sequence"/>
</dbReference>
<dbReference type="AlphaFoldDB" id="H8Z4T1"/>
<gene>
    <name evidence="1" type="ORF">Thi970DRAFT_03965</name>
</gene>
<accession>H8Z4T1</accession>
<dbReference type="EMBL" id="JH603170">
    <property type="protein sequence ID" value="EIC20338.1"/>
    <property type="molecule type" value="Genomic_DNA"/>
</dbReference>
<evidence type="ECO:0000313" key="2">
    <source>
        <dbReference type="Proteomes" id="UP000002964"/>
    </source>
</evidence>
<dbReference type="STRING" id="631362.Thi970DRAFT_03965"/>
<name>H8Z4T1_9GAMM</name>
<dbReference type="eggNOG" id="ENOG5032TH5">
    <property type="taxonomic scope" value="Bacteria"/>
</dbReference>
<dbReference type="HOGENOM" id="CLU_120466_0_0_6"/>
<proteinExistence type="predicted"/>